<protein>
    <submittedName>
        <fullName evidence="2">Uncharacterized protein</fullName>
    </submittedName>
</protein>
<gene>
    <name evidence="2" type="ORF">FA13DRAFT_1722547</name>
</gene>
<evidence type="ECO:0000313" key="3">
    <source>
        <dbReference type="Proteomes" id="UP000298030"/>
    </source>
</evidence>
<name>A0A4Y7RKK4_COPMI</name>
<proteinExistence type="predicted"/>
<feature type="region of interest" description="Disordered" evidence="1">
    <location>
        <begin position="1"/>
        <end position="33"/>
    </location>
</feature>
<keyword evidence="3" id="KW-1185">Reference proteome</keyword>
<sequence length="497" mass="55088">MLKSSPRRFDAAFTSSAGGIEGDQRQKRHAVPRQVNEARPLTLLCFRPAGFAHHAKDNWKVQPRQAQDLTRQSMDCMSCNMLLHGTGMLSMLRDVPLRLRQRYEVRRVDQEYEPVNVALITVQEPEPALRGWLRLVIGQLLVWEAAFFGLGPLGCEQLDAAVETKNPEYITPLLQTIYYGRVDPGAEGPEHSSYPCPHETIHWLVQELPRWFGYYRDLKAKWKTPTAALSAYSVGRLMKAADRRISDTPLPHPNGSHMNAAAPLPPIGEEEPNQMPDRELSLQEMVELLPRVTAGGLHGTGQGRRFPNATQLPTGFPLPSVENLDAVFAKFGFYDGALRRAVVPQKSFPTRSLLRAPLRRVQLKPSDCARFSALCIDDESDESDDRRVLKSVAPHRGHGVGPPPRPPPSSNEATSPCLGPTTPPPGSSPPSLAPRSLLKCPKRGGELYRRLISYLGRVGEDLMASAIDLPLAPVRFLALPTQPVSTFKYSLSYSVSI</sequence>
<comment type="caution">
    <text evidence="2">The sequence shown here is derived from an EMBL/GenBank/DDBJ whole genome shotgun (WGS) entry which is preliminary data.</text>
</comment>
<organism evidence="2 3">
    <name type="scientific">Coprinellus micaceus</name>
    <name type="common">Glistening ink-cap mushroom</name>
    <name type="synonym">Coprinus micaceus</name>
    <dbReference type="NCBI Taxonomy" id="71717"/>
    <lineage>
        <taxon>Eukaryota</taxon>
        <taxon>Fungi</taxon>
        <taxon>Dikarya</taxon>
        <taxon>Basidiomycota</taxon>
        <taxon>Agaricomycotina</taxon>
        <taxon>Agaricomycetes</taxon>
        <taxon>Agaricomycetidae</taxon>
        <taxon>Agaricales</taxon>
        <taxon>Agaricineae</taxon>
        <taxon>Psathyrellaceae</taxon>
        <taxon>Coprinellus</taxon>
    </lineage>
</organism>
<feature type="compositionally biased region" description="Pro residues" evidence="1">
    <location>
        <begin position="421"/>
        <end position="432"/>
    </location>
</feature>
<dbReference type="EMBL" id="QPFP01000509">
    <property type="protein sequence ID" value="TEB09331.1"/>
    <property type="molecule type" value="Genomic_DNA"/>
</dbReference>
<dbReference type="AlphaFoldDB" id="A0A4Y7RKK4"/>
<evidence type="ECO:0000313" key="2">
    <source>
        <dbReference type="EMBL" id="TEB09331.1"/>
    </source>
</evidence>
<dbReference type="Proteomes" id="UP000298030">
    <property type="component" value="Unassembled WGS sequence"/>
</dbReference>
<reference evidence="2 3" key="1">
    <citation type="journal article" date="2019" name="Nat. Ecol. Evol.">
        <title>Megaphylogeny resolves global patterns of mushroom evolution.</title>
        <authorList>
            <person name="Varga T."/>
            <person name="Krizsan K."/>
            <person name="Foldi C."/>
            <person name="Dima B."/>
            <person name="Sanchez-Garcia M."/>
            <person name="Sanchez-Ramirez S."/>
            <person name="Szollosi G.J."/>
            <person name="Szarkandi J.G."/>
            <person name="Papp V."/>
            <person name="Albert L."/>
            <person name="Andreopoulos W."/>
            <person name="Angelini C."/>
            <person name="Antonin V."/>
            <person name="Barry K.W."/>
            <person name="Bougher N.L."/>
            <person name="Buchanan P."/>
            <person name="Buyck B."/>
            <person name="Bense V."/>
            <person name="Catcheside P."/>
            <person name="Chovatia M."/>
            <person name="Cooper J."/>
            <person name="Damon W."/>
            <person name="Desjardin D."/>
            <person name="Finy P."/>
            <person name="Geml J."/>
            <person name="Haridas S."/>
            <person name="Hughes K."/>
            <person name="Justo A."/>
            <person name="Karasinski D."/>
            <person name="Kautmanova I."/>
            <person name="Kiss B."/>
            <person name="Kocsube S."/>
            <person name="Kotiranta H."/>
            <person name="LaButti K.M."/>
            <person name="Lechner B.E."/>
            <person name="Liimatainen K."/>
            <person name="Lipzen A."/>
            <person name="Lukacs Z."/>
            <person name="Mihaltcheva S."/>
            <person name="Morgado L.N."/>
            <person name="Niskanen T."/>
            <person name="Noordeloos M.E."/>
            <person name="Ohm R.A."/>
            <person name="Ortiz-Santana B."/>
            <person name="Ovrebo C."/>
            <person name="Racz N."/>
            <person name="Riley R."/>
            <person name="Savchenko A."/>
            <person name="Shiryaev A."/>
            <person name="Soop K."/>
            <person name="Spirin V."/>
            <person name="Szebenyi C."/>
            <person name="Tomsovsky M."/>
            <person name="Tulloss R.E."/>
            <person name="Uehling J."/>
            <person name="Grigoriev I.V."/>
            <person name="Vagvolgyi C."/>
            <person name="Papp T."/>
            <person name="Martin F.M."/>
            <person name="Miettinen O."/>
            <person name="Hibbett D.S."/>
            <person name="Nagy L.G."/>
        </authorList>
    </citation>
    <scope>NUCLEOTIDE SEQUENCE [LARGE SCALE GENOMIC DNA]</scope>
    <source>
        <strain evidence="2 3">FP101781</strain>
    </source>
</reference>
<evidence type="ECO:0000256" key="1">
    <source>
        <dbReference type="SAM" id="MobiDB-lite"/>
    </source>
</evidence>
<feature type="region of interest" description="Disordered" evidence="1">
    <location>
        <begin position="392"/>
        <end position="436"/>
    </location>
</feature>
<accession>A0A4Y7RKK4</accession>